<accession>A0A8D8SAY0</accession>
<evidence type="ECO:0000256" key="1">
    <source>
        <dbReference type="SAM" id="Phobius"/>
    </source>
</evidence>
<keyword evidence="1" id="KW-0472">Membrane</keyword>
<reference evidence="2" key="1">
    <citation type="submission" date="2021-05" db="EMBL/GenBank/DDBJ databases">
        <authorList>
            <person name="Alioto T."/>
            <person name="Alioto T."/>
            <person name="Gomez Garrido J."/>
        </authorList>
    </citation>
    <scope>NUCLEOTIDE SEQUENCE</scope>
</reference>
<protein>
    <submittedName>
        <fullName evidence="2">Uncharacterized protein</fullName>
    </submittedName>
</protein>
<proteinExistence type="predicted"/>
<feature type="transmembrane region" description="Helical" evidence="1">
    <location>
        <begin position="181"/>
        <end position="203"/>
    </location>
</feature>
<evidence type="ECO:0000313" key="2">
    <source>
        <dbReference type="EMBL" id="CAG6663671.1"/>
    </source>
</evidence>
<sequence length="211" mass="22383">MFVSSSWSVSVTLISSILTLPLAWVSSACFCVSVILFSTGFFSIVPSSPSVLMIFSIKSTGKFSVIFSIELLLSTSAGGPSDLITFSSKSVETVSCLLEASVHSDGLSEDSEASFVDFTAFKFDLSIFPCKGVSFSVSLSFVTDTFTSVSLSWTSLGIFSSVFPVSALLAASSVADMSSELHTLLLSMFESTLLTLVSAVFMVSEKAMKFV</sequence>
<keyword evidence="1" id="KW-1133">Transmembrane helix</keyword>
<dbReference type="EMBL" id="HBUF01205631">
    <property type="protein sequence ID" value="CAG6663671.1"/>
    <property type="molecule type" value="Transcribed_RNA"/>
</dbReference>
<feature type="transmembrane region" description="Helical" evidence="1">
    <location>
        <begin position="156"/>
        <end position="175"/>
    </location>
</feature>
<dbReference type="AlphaFoldDB" id="A0A8D8SAY0"/>
<organism evidence="2">
    <name type="scientific">Cacopsylla melanoneura</name>
    <dbReference type="NCBI Taxonomy" id="428564"/>
    <lineage>
        <taxon>Eukaryota</taxon>
        <taxon>Metazoa</taxon>
        <taxon>Ecdysozoa</taxon>
        <taxon>Arthropoda</taxon>
        <taxon>Hexapoda</taxon>
        <taxon>Insecta</taxon>
        <taxon>Pterygota</taxon>
        <taxon>Neoptera</taxon>
        <taxon>Paraneoptera</taxon>
        <taxon>Hemiptera</taxon>
        <taxon>Sternorrhyncha</taxon>
        <taxon>Psylloidea</taxon>
        <taxon>Psyllidae</taxon>
        <taxon>Psyllinae</taxon>
        <taxon>Cacopsylla</taxon>
    </lineage>
</organism>
<name>A0A8D8SAY0_9HEMI</name>
<keyword evidence="1" id="KW-0812">Transmembrane</keyword>